<feature type="transmembrane region" description="Helical" evidence="1">
    <location>
        <begin position="6"/>
        <end position="25"/>
    </location>
</feature>
<organism evidence="2 3">
    <name type="scientific">Deinococcus yavapaiensis KR-236</name>
    <dbReference type="NCBI Taxonomy" id="694435"/>
    <lineage>
        <taxon>Bacteria</taxon>
        <taxon>Thermotogati</taxon>
        <taxon>Deinococcota</taxon>
        <taxon>Deinococci</taxon>
        <taxon>Deinococcales</taxon>
        <taxon>Deinococcaceae</taxon>
        <taxon>Deinococcus</taxon>
    </lineage>
</organism>
<proteinExistence type="predicted"/>
<evidence type="ECO:0000313" key="2">
    <source>
        <dbReference type="EMBL" id="PYE51839.1"/>
    </source>
</evidence>
<comment type="caution">
    <text evidence="2">The sequence shown here is derived from an EMBL/GenBank/DDBJ whole genome shotgun (WGS) entry which is preliminary data.</text>
</comment>
<gene>
    <name evidence="2" type="ORF">DES52_11440</name>
</gene>
<evidence type="ECO:0000313" key="3">
    <source>
        <dbReference type="Proteomes" id="UP000248326"/>
    </source>
</evidence>
<keyword evidence="3" id="KW-1185">Reference proteome</keyword>
<protein>
    <submittedName>
        <fullName evidence="2">Uncharacterized protein</fullName>
    </submittedName>
</protein>
<dbReference type="EMBL" id="QJSX01000014">
    <property type="protein sequence ID" value="PYE51839.1"/>
    <property type="molecule type" value="Genomic_DNA"/>
</dbReference>
<accession>A0A318SES7</accession>
<keyword evidence="1" id="KW-0812">Transmembrane</keyword>
<evidence type="ECO:0000256" key="1">
    <source>
        <dbReference type="SAM" id="Phobius"/>
    </source>
</evidence>
<keyword evidence="1" id="KW-0472">Membrane</keyword>
<dbReference type="AlphaFoldDB" id="A0A318SES7"/>
<name>A0A318SES7_9DEIO</name>
<reference evidence="2 3" key="1">
    <citation type="submission" date="2018-06" db="EMBL/GenBank/DDBJ databases">
        <title>Genomic Encyclopedia of Type Strains, Phase IV (KMG-IV): sequencing the most valuable type-strain genomes for metagenomic binning, comparative biology and taxonomic classification.</title>
        <authorList>
            <person name="Goeker M."/>
        </authorList>
    </citation>
    <scope>NUCLEOTIDE SEQUENCE [LARGE SCALE GENOMIC DNA]</scope>
    <source>
        <strain evidence="2 3">DSM 18048</strain>
    </source>
</reference>
<dbReference type="RefSeq" id="WP_170131099.1">
    <property type="nucleotide sequence ID" value="NZ_QJSX01000014.1"/>
</dbReference>
<sequence>MNETDVVTMVSALGALAGLLGVLKAKRDAEARARRVPVRARLIKRR</sequence>
<keyword evidence="1" id="KW-1133">Transmembrane helix</keyword>
<dbReference type="Proteomes" id="UP000248326">
    <property type="component" value="Unassembled WGS sequence"/>
</dbReference>